<sequence length="50" mass="5788">MIMLLNELCDKNNTGFIKINVFPFKSTDSANIKSFYQKTYTGIIIFKQAH</sequence>
<gene>
    <name evidence="1" type="ordered locus">CHU_0812</name>
</gene>
<dbReference type="Proteomes" id="UP000001822">
    <property type="component" value="Chromosome"/>
</dbReference>
<dbReference type="KEGG" id="chu:CHU_0812"/>
<evidence type="ECO:0000313" key="1">
    <source>
        <dbReference type="EMBL" id="ABG58099.1"/>
    </source>
</evidence>
<organism evidence="1 2">
    <name type="scientific">Cytophaga hutchinsonii (strain ATCC 33406 / DSM 1761 / CIP 103989 / NBRC 15051 / NCIMB 9469 / D465)</name>
    <dbReference type="NCBI Taxonomy" id="269798"/>
    <lineage>
        <taxon>Bacteria</taxon>
        <taxon>Pseudomonadati</taxon>
        <taxon>Bacteroidota</taxon>
        <taxon>Cytophagia</taxon>
        <taxon>Cytophagales</taxon>
        <taxon>Cytophagaceae</taxon>
        <taxon>Cytophaga</taxon>
    </lineage>
</organism>
<dbReference type="AlphaFoldDB" id="A0A6N4SP44"/>
<keyword evidence="2" id="KW-1185">Reference proteome</keyword>
<accession>A0A6N4SP44</accession>
<protein>
    <submittedName>
        <fullName evidence="1">Uncharacterized protein</fullName>
    </submittedName>
</protein>
<reference evidence="1 2" key="1">
    <citation type="journal article" date="2007" name="Appl. Environ. Microbiol.">
        <title>Genome sequence of the cellulolytic gliding bacterium Cytophaga hutchinsonii.</title>
        <authorList>
            <person name="Xie G."/>
            <person name="Bruce D.C."/>
            <person name="Challacombe J.F."/>
            <person name="Chertkov O."/>
            <person name="Detter J.C."/>
            <person name="Gilna P."/>
            <person name="Han C.S."/>
            <person name="Lucas S."/>
            <person name="Misra M."/>
            <person name="Myers G.L."/>
            <person name="Richardson P."/>
            <person name="Tapia R."/>
            <person name="Thayer N."/>
            <person name="Thompson L.S."/>
            <person name="Brettin T.S."/>
            <person name="Henrissat B."/>
            <person name="Wilson D.B."/>
            <person name="McBride M.J."/>
        </authorList>
    </citation>
    <scope>NUCLEOTIDE SEQUENCE [LARGE SCALE GENOMIC DNA]</scope>
    <source>
        <strain evidence="2">ATCC 33406 / DSM 1761 / CIP 103989 / NBRC 15051 / NCIMB 9469 / D465</strain>
    </source>
</reference>
<proteinExistence type="predicted"/>
<evidence type="ECO:0000313" key="2">
    <source>
        <dbReference type="Proteomes" id="UP000001822"/>
    </source>
</evidence>
<name>A0A6N4SP44_CYTH3</name>
<dbReference type="EMBL" id="CP000383">
    <property type="protein sequence ID" value="ABG58099.1"/>
    <property type="molecule type" value="Genomic_DNA"/>
</dbReference>